<evidence type="ECO:0000313" key="3">
    <source>
        <dbReference type="EMBL" id="KAJ8414599.1"/>
    </source>
</evidence>
<feature type="region of interest" description="Disordered" evidence="1">
    <location>
        <begin position="71"/>
        <end position="113"/>
    </location>
</feature>
<evidence type="ECO:0000256" key="1">
    <source>
        <dbReference type="SAM" id="MobiDB-lite"/>
    </source>
</evidence>
<dbReference type="GO" id="GO:0005634">
    <property type="term" value="C:nucleus"/>
    <property type="evidence" value="ECO:0007669"/>
    <property type="project" value="TreeGrafter"/>
</dbReference>
<dbReference type="PANTHER" id="PTHR16277:SF13">
    <property type="entry name" value="SERTA DOMAIN-CONTAINING PROTEIN 3"/>
    <property type="match status" value="1"/>
</dbReference>
<feature type="region of interest" description="Disordered" evidence="1">
    <location>
        <begin position="1"/>
        <end position="25"/>
    </location>
</feature>
<dbReference type="AlphaFoldDB" id="A0AAD7X074"/>
<protein>
    <recommendedName>
        <fullName evidence="2">SERTA domain-containing protein</fullName>
    </recommendedName>
</protein>
<dbReference type="EMBL" id="JAINUG010000012">
    <property type="protein sequence ID" value="KAJ8414599.1"/>
    <property type="molecule type" value="Genomic_DNA"/>
</dbReference>
<evidence type="ECO:0000259" key="2">
    <source>
        <dbReference type="PROSITE" id="PS51053"/>
    </source>
</evidence>
<dbReference type="Proteomes" id="UP001221898">
    <property type="component" value="Unassembled WGS sequence"/>
</dbReference>
<feature type="domain" description="SERTA" evidence="2">
    <location>
        <begin position="27"/>
        <end position="74"/>
    </location>
</feature>
<gene>
    <name evidence="3" type="ORF">AAFF_G00038010</name>
</gene>
<comment type="caution">
    <text evidence="3">The sequence shown here is derived from an EMBL/GenBank/DDBJ whole genome shotgun (WGS) entry which is preliminary data.</text>
</comment>
<dbReference type="InterPro" id="IPR052262">
    <property type="entry name" value="E2F-SERTA_domain_protein"/>
</dbReference>
<keyword evidence="4" id="KW-1185">Reference proteome</keyword>
<accession>A0AAD7X074</accession>
<dbReference type="Pfam" id="PF06031">
    <property type="entry name" value="SERTA"/>
    <property type="match status" value="1"/>
</dbReference>
<sequence>MMGKGLKRKLPEDPEWGRAAERGSIVYERQRQSMLDLSLGKFQRCQSLAEPSLRRLVLIANTLRQIQEEIRLEGTTTTARGPHPGAPEPRLGGEAPPTRPSSAANPGPEEAGDDWIALSSEEDFSLSSSAISSILKELDTVIDGPQAPPPLRTPLGSIENLPGELGPRQDGGVPWRAERRADDGCRPSSEVASGVGVFASLDVMRSSYLRDVALDDLFLDIDTSVCEREAGPFASDELLKYLPALSSSPFAHGQSVRDLNELEHIMEILVGS</sequence>
<organism evidence="3 4">
    <name type="scientific">Aldrovandia affinis</name>
    <dbReference type="NCBI Taxonomy" id="143900"/>
    <lineage>
        <taxon>Eukaryota</taxon>
        <taxon>Metazoa</taxon>
        <taxon>Chordata</taxon>
        <taxon>Craniata</taxon>
        <taxon>Vertebrata</taxon>
        <taxon>Euteleostomi</taxon>
        <taxon>Actinopterygii</taxon>
        <taxon>Neopterygii</taxon>
        <taxon>Teleostei</taxon>
        <taxon>Notacanthiformes</taxon>
        <taxon>Halosauridae</taxon>
        <taxon>Aldrovandia</taxon>
    </lineage>
</organism>
<feature type="compositionally biased region" description="Basic and acidic residues" evidence="1">
    <location>
        <begin position="176"/>
        <end position="185"/>
    </location>
</feature>
<dbReference type="PANTHER" id="PTHR16277">
    <property type="entry name" value="CELL DIVISION CYCLE ASSOCIATED PROTEIN 4/SERTA DOMAIN-CONTAINING PROTEIN 2"/>
    <property type="match status" value="1"/>
</dbReference>
<feature type="compositionally biased region" description="Basic and acidic residues" evidence="1">
    <location>
        <begin position="9"/>
        <end position="21"/>
    </location>
</feature>
<dbReference type="PROSITE" id="PS51053">
    <property type="entry name" value="SERTA"/>
    <property type="match status" value="1"/>
</dbReference>
<feature type="region of interest" description="Disordered" evidence="1">
    <location>
        <begin position="141"/>
        <end position="188"/>
    </location>
</feature>
<reference evidence="3" key="1">
    <citation type="journal article" date="2023" name="Science">
        <title>Genome structures resolve the early diversification of teleost fishes.</title>
        <authorList>
            <person name="Parey E."/>
            <person name="Louis A."/>
            <person name="Montfort J."/>
            <person name="Bouchez O."/>
            <person name="Roques C."/>
            <person name="Iampietro C."/>
            <person name="Lluch J."/>
            <person name="Castinel A."/>
            <person name="Donnadieu C."/>
            <person name="Desvignes T."/>
            <person name="Floi Bucao C."/>
            <person name="Jouanno E."/>
            <person name="Wen M."/>
            <person name="Mejri S."/>
            <person name="Dirks R."/>
            <person name="Jansen H."/>
            <person name="Henkel C."/>
            <person name="Chen W.J."/>
            <person name="Zahm M."/>
            <person name="Cabau C."/>
            <person name="Klopp C."/>
            <person name="Thompson A.W."/>
            <person name="Robinson-Rechavi M."/>
            <person name="Braasch I."/>
            <person name="Lecointre G."/>
            <person name="Bobe J."/>
            <person name="Postlethwait J.H."/>
            <person name="Berthelot C."/>
            <person name="Roest Crollius H."/>
            <person name="Guiguen Y."/>
        </authorList>
    </citation>
    <scope>NUCLEOTIDE SEQUENCE</scope>
    <source>
        <strain evidence="3">NC1722</strain>
    </source>
</reference>
<name>A0AAD7X074_9TELE</name>
<evidence type="ECO:0000313" key="4">
    <source>
        <dbReference type="Proteomes" id="UP001221898"/>
    </source>
</evidence>
<dbReference type="InterPro" id="IPR009263">
    <property type="entry name" value="SERTA_dom"/>
</dbReference>
<proteinExistence type="predicted"/>